<reference evidence="2 3" key="1">
    <citation type="submission" date="2024-07" db="EMBL/GenBank/DDBJ databases">
        <authorList>
            <person name="Thanompreechachai J."/>
            <person name="Duangmal K."/>
        </authorList>
    </citation>
    <scope>NUCLEOTIDE SEQUENCE [LARGE SCALE GENOMIC DNA]</scope>
    <source>
        <strain evidence="2 3">LSe6-4</strain>
    </source>
</reference>
<comment type="caution">
    <text evidence="2">The sequence shown here is derived from an EMBL/GenBank/DDBJ whole genome shotgun (WGS) entry which is preliminary data.</text>
</comment>
<evidence type="ECO:0000313" key="2">
    <source>
        <dbReference type="EMBL" id="MEZ0164758.1"/>
    </source>
</evidence>
<dbReference type="InterPro" id="IPR010496">
    <property type="entry name" value="AL/BT2_dom"/>
</dbReference>
<evidence type="ECO:0000313" key="3">
    <source>
        <dbReference type="Proteomes" id="UP001565927"/>
    </source>
</evidence>
<dbReference type="Proteomes" id="UP001565927">
    <property type="component" value="Unassembled WGS sequence"/>
</dbReference>
<accession>A0ABV4GZM0</accession>
<name>A0ABV4GZM0_9ACTN</name>
<dbReference type="EMBL" id="JBGFTU010000008">
    <property type="protein sequence ID" value="MEZ0164758.1"/>
    <property type="molecule type" value="Genomic_DNA"/>
</dbReference>
<dbReference type="Gene3D" id="2.60.120.560">
    <property type="entry name" value="Exo-inulinase, domain 1"/>
    <property type="match status" value="1"/>
</dbReference>
<gene>
    <name evidence="2" type="ORF">AB2L27_08270</name>
</gene>
<keyword evidence="2" id="KW-0378">Hydrolase</keyword>
<proteinExistence type="predicted"/>
<dbReference type="GO" id="GO:0016787">
    <property type="term" value="F:hydrolase activity"/>
    <property type="evidence" value="ECO:0007669"/>
    <property type="project" value="UniProtKB-KW"/>
</dbReference>
<feature type="domain" description="3-keto-alpha-glucoside-1,2-lyase/3-keto-2-hydroxy-glucal hydratase" evidence="1">
    <location>
        <begin position="31"/>
        <end position="221"/>
    </location>
</feature>
<keyword evidence="3" id="KW-1185">Reference proteome</keyword>
<evidence type="ECO:0000259" key="1">
    <source>
        <dbReference type="Pfam" id="PF06439"/>
    </source>
</evidence>
<sequence length="226" mass="24355">MVVVVVLAAVAALGTVAARWWCSDPPRRWVDGSVHGDWIAVFDGQGQTVSDGSTTTLDPKAATEPGETHAGLVVSTAVYGDVDLSARVRTVAQSRTGSPPNPWEVGWLVWHLREADLRPGVRTGAVTSTRFYYFAVKPNGWELGKVDPAEPGGQRFLATGPRPADAGRAHDVRVRQLGATIDVWVDTAPVVTFTDDDPQLRGAVGLYSEDARVEFSRVRIRPADLS</sequence>
<organism evidence="2 3">
    <name type="scientific">Kineococcus halophytocola</name>
    <dbReference type="NCBI Taxonomy" id="3234027"/>
    <lineage>
        <taxon>Bacteria</taxon>
        <taxon>Bacillati</taxon>
        <taxon>Actinomycetota</taxon>
        <taxon>Actinomycetes</taxon>
        <taxon>Kineosporiales</taxon>
        <taxon>Kineosporiaceae</taxon>
        <taxon>Kineococcus</taxon>
    </lineage>
</organism>
<dbReference type="Pfam" id="PF06439">
    <property type="entry name" value="3keto-disac_hyd"/>
    <property type="match status" value="1"/>
</dbReference>
<protein>
    <submittedName>
        <fullName evidence="2">Family 16 glycoside hydrolase</fullName>
    </submittedName>
</protein>